<evidence type="ECO:0000313" key="3">
    <source>
        <dbReference type="Proteomes" id="UP000011135"/>
    </source>
</evidence>
<dbReference type="AlphaFoldDB" id="L8JKM1"/>
<protein>
    <submittedName>
        <fullName evidence="2">Uncharacterized protein</fullName>
    </submittedName>
</protein>
<dbReference type="EMBL" id="AMZN01000153">
    <property type="protein sequence ID" value="ELR68059.1"/>
    <property type="molecule type" value="Genomic_DNA"/>
</dbReference>
<comment type="caution">
    <text evidence="2">The sequence shown here is derived from an EMBL/GenBank/DDBJ whole genome shotgun (WGS) entry which is preliminary data.</text>
</comment>
<accession>L8JKM1</accession>
<keyword evidence="3" id="KW-1185">Reference proteome</keyword>
<feature type="region of interest" description="Disordered" evidence="1">
    <location>
        <begin position="125"/>
        <end position="148"/>
    </location>
</feature>
<organism evidence="2 3">
    <name type="scientific">Fulvivirga imtechensis AK7</name>
    <dbReference type="NCBI Taxonomy" id="1237149"/>
    <lineage>
        <taxon>Bacteria</taxon>
        <taxon>Pseudomonadati</taxon>
        <taxon>Bacteroidota</taxon>
        <taxon>Cytophagia</taxon>
        <taxon>Cytophagales</taxon>
        <taxon>Fulvivirgaceae</taxon>
        <taxon>Fulvivirga</taxon>
    </lineage>
</organism>
<evidence type="ECO:0000313" key="2">
    <source>
        <dbReference type="EMBL" id="ELR68059.1"/>
    </source>
</evidence>
<dbReference type="STRING" id="1237149.C900_01195"/>
<name>L8JKM1_9BACT</name>
<feature type="region of interest" description="Disordered" evidence="1">
    <location>
        <begin position="99"/>
        <end position="118"/>
    </location>
</feature>
<proteinExistence type="predicted"/>
<evidence type="ECO:0000256" key="1">
    <source>
        <dbReference type="SAM" id="MobiDB-lite"/>
    </source>
</evidence>
<sequence length="279" mass="31158">MTDSERLDFEARLKNDPELKSEFNFQKEIVDAIKDTRRAELKAMLDKVPVGGSSGGSTSLGKVMSTLVIAGLIGAGIYYLWPVEEEQIEPTENITMVEPAEEPAEEATETEVTEEETPIIEKEGGATKTVEKPRPDIKSTKDEKDEVAEITPARPEINKPNVAPTFETAEDADSLEAPGSNLASTGYGDHAALDVEIDNTNRNFSFHYQFKSGKLFLYGSFDKGLYEILEINSRGEKTLFLYYKDKFYPLNRNQVKIVPLDPVKEPTLMEKLRKARVDG</sequence>
<reference evidence="2 3" key="1">
    <citation type="submission" date="2012-12" db="EMBL/GenBank/DDBJ databases">
        <title>Genome assembly of Fulvivirga imtechensis AK7.</title>
        <authorList>
            <person name="Nupur N."/>
            <person name="Khatri I."/>
            <person name="Kumar R."/>
            <person name="Subramanian S."/>
            <person name="Pinnaka A."/>
        </authorList>
    </citation>
    <scope>NUCLEOTIDE SEQUENCE [LARGE SCALE GENOMIC DNA]</scope>
    <source>
        <strain evidence="2 3">AK7</strain>
    </source>
</reference>
<feature type="compositionally biased region" description="Basic and acidic residues" evidence="1">
    <location>
        <begin position="125"/>
        <end position="144"/>
    </location>
</feature>
<dbReference type="Proteomes" id="UP000011135">
    <property type="component" value="Unassembled WGS sequence"/>
</dbReference>
<gene>
    <name evidence="2" type="ORF">C900_01195</name>
</gene>